<keyword evidence="1" id="KW-0812">Transmembrane</keyword>
<organism evidence="2 3">
    <name type="scientific">Vulgatibacter incomptus</name>
    <dbReference type="NCBI Taxonomy" id="1391653"/>
    <lineage>
        <taxon>Bacteria</taxon>
        <taxon>Pseudomonadati</taxon>
        <taxon>Myxococcota</taxon>
        <taxon>Myxococcia</taxon>
        <taxon>Myxococcales</taxon>
        <taxon>Cystobacterineae</taxon>
        <taxon>Vulgatibacteraceae</taxon>
        <taxon>Vulgatibacter</taxon>
    </lineage>
</organism>
<sequence length="529" mass="56986">MTEIAKLLTSTESVWVSCLFIVAVGVVPFLMMWGKLRSVRVDAEKGIGTLATADGKSAFRANYEDHDARFLENRVLGKTWREYRRTFEFPASLGGAAAPVRTPLEASAFFQAERLMADRLNLRRYGAVPNILTGLGILGTFVGLAAGIHLANLGINVADIEAMKSSLGDLLAGASMAFLTSICGLTCSMLFTLGERTLVANSGAAIERFAASLDDRLEFVTAEALAAKQLEESKEQTTQLKQFNDTLAIHIAEALDERVAGRLTPALDRLIEAVNGVRSDRGESNEKLLTSLVQEFQRTMSGAAGSEISAMAQTLERVQDVLENSLGAMQEAGHALTSPIAATTNRLEVSMAKLETAIGGWASLIEGTKQTLERFDSLTRAMDGVHGKFQNTALAVERAGENLKVTGDRLGAASDVTQTAAQSMGEASVQLATAVHATSASWADYQNRFADTDRSLAAAFQQLDEGLHRYSDQVKHFLLEIDEQFGKASKHLVQAVSTMGDDLGDLPVEVKKLTEQVDRIASGLQRRVG</sequence>
<evidence type="ECO:0000313" key="3">
    <source>
        <dbReference type="Proteomes" id="UP000055590"/>
    </source>
</evidence>
<keyword evidence="3" id="KW-1185">Reference proteome</keyword>
<dbReference type="Proteomes" id="UP000055590">
    <property type="component" value="Chromosome"/>
</dbReference>
<evidence type="ECO:0000313" key="2">
    <source>
        <dbReference type="EMBL" id="AKU92633.1"/>
    </source>
</evidence>
<keyword evidence="1" id="KW-1133">Transmembrane helix</keyword>
<dbReference type="PATRIC" id="fig|1391653.3.peg.3147"/>
<feature type="transmembrane region" description="Helical" evidence="1">
    <location>
        <begin position="127"/>
        <end position="150"/>
    </location>
</feature>
<feature type="transmembrane region" description="Helical" evidence="1">
    <location>
        <begin position="14"/>
        <end position="33"/>
    </location>
</feature>
<feature type="transmembrane region" description="Helical" evidence="1">
    <location>
        <begin position="170"/>
        <end position="193"/>
    </location>
</feature>
<dbReference type="EMBL" id="CP012332">
    <property type="protein sequence ID" value="AKU92633.1"/>
    <property type="molecule type" value="Genomic_DNA"/>
</dbReference>
<proteinExistence type="predicted"/>
<gene>
    <name evidence="2" type="ORF">AKJ08_3020</name>
</gene>
<keyword evidence="1" id="KW-0472">Membrane</keyword>
<dbReference type="STRING" id="1391653.AKJ08_3020"/>
<evidence type="ECO:0000256" key="1">
    <source>
        <dbReference type="SAM" id="Phobius"/>
    </source>
</evidence>
<dbReference type="NCBIfam" id="NF033915">
    <property type="entry name" value="antiphage_ZorA_2"/>
    <property type="match status" value="1"/>
</dbReference>
<accession>A0A0K1PGG8</accession>
<dbReference type="AlphaFoldDB" id="A0A0K1PGG8"/>
<name>A0A0K1PGG8_9BACT</name>
<reference evidence="2 3" key="1">
    <citation type="submission" date="2015-08" db="EMBL/GenBank/DDBJ databases">
        <authorList>
            <person name="Babu N.S."/>
            <person name="Beckwith C.J."/>
            <person name="Beseler K.G."/>
            <person name="Brison A."/>
            <person name="Carone J.V."/>
            <person name="Caskin T.P."/>
            <person name="Diamond M."/>
            <person name="Durham M.E."/>
            <person name="Foxe J.M."/>
            <person name="Go M."/>
            <person name="Henderson B.A."/>
            <person name="Jones I.B."/>
            <person name="McGettigan J.A."/>
            <person name="Micheletti S.J."/>
            <person name="Nasrallah M.E."/>
            <person name="Ortiz D."/>
            <person name="Piller C.R."/>
            <person name="Privatt S.R."/>
            <person name="Schneider S.L."/>
            <person name="Sharp S."/>
            <person name="Smith T.C."/>
            <person name="Stanton J.D."/>
            <person name="Ullery H.E."/>
            <person name="Wilson R.J."/>
            <person name="Serrano M.G."/>
            <person name="Buck G."/>
            <person name="Lee V."/>
            <person name="Wang Y."/>
            <person name="Carvalho R."/>
            <person name="Voegtly L."/>
            <person name="Shi R."/>
            <person name="Duckworth R."/>
            <person name="Johnson A."/>
            <person name="Loviza R."/>
            <person name="Walstead R."/>
            <person name="Shah Z."/>
            <person name="Kiflezghi M."/>
            <person name="Wade K."/>
            <person name="Ball S.L."/>
            <person name="Bradley K.W."/>
            <person name="Asai D.J."/>
            <person name="Bowman C.A."/>
            <person name="Russell D.A."/>
            <person name="Pope W.H."/>
            <person name="Jacobs-Sera D."/>
            <person name="Hendrix R.W."/>
            <person name="Hatfull G.F."/>
        </authorList>
    </citation>
    <scope>NUCLEOTIDE SEQUENCE [LARGE SCALE GENOMIC DNA]</scope>
    <source>
        <strain evidence="2 3">DSM 27710</strain>
    </source>
</reference>
<protein>
    <submittedName>
        <fullName evidence="2">Putative membrane protein</fullName>
    </submittedName>
</protein>
<dbReference type="KEGG" id="vin:AKJ08_3020"/>